<sequence>MDHSPRPDRPGALAYAAAALLLGAACATQPDLPRLPPVSREATQVVRPGKFVWGDLISQDVAA</sequence>
<organism evidence="1">
    <name type="scientific">marine sediment metagenome</name>
    <dbReference type="NCBI Taxonomy" id="412755"/>
    <lineage>
        <taxon>unclassified sequences</taxon>
        <taxon>metagenomes</taxon>
        <taxon>ecological metagenomes</taxon>
    </lineage>
</organism>
<name>X0SAW7_9ZZZZ</name>
<dbReference type="AlphaFoldDB" id="X0SAW7"/>
<protein>
    <submittedName>
        <fullName evidence="1">Uncharacterized protein</fullName>
    </submittedName>
</protein>
<reference evidence="1" key="1">
    <citation type="journal article" date="2014" name="Front. Microbiol.">
        <title>High frequency of phylogenetically diverse reductive dehalogenase-homologous genes in deep subseafloor sedimentary metagenomes.</title>
        <authorList>
            <person name="Kawai M."/>
            <person name="Futagami T."/>
            <person name="Toyoda A."/>
            <person name="Takaki Y."/>
            <person name="Nishi S."/>
            <person name="Hori S."/>
            <person name="Arai W."/>
            <person name="Tsubouchi T."/>
            <person name="Morono Y."/>
            <person name="Uchiyama I."/>
            <person name="Ito T."/>
            <person name="Fujiyama A."/>
            <person name="Inagaki F."/>
            <person name="Takami H."/>
        </authorList>
    </citation>
    <scope>NUCLEOTIDE SEQUENCE</scope>
    <source>
        <strain evidence="1">Expedition CK06-06</strain>
    </source>
</reference>
<comment type="caution">
    <text evidence="1">The sequence shown here is derived from an EMBL/GenBank/DDBJ whole genome shotgun (WGS) entry which is preliminary data.</text>
</comment>
<evidence type="ECO:0000313" key="1">
    <source>
        <dbReference type="EMBL" id="GAF73052.1"/>
    </source>
</evidence>
<feature type="non-terminal residue" evidence="1">
    <location>
        <position position="63"/>
    </location>
</feature>
<dbReference type="PROSITE" id="PS51257">
    <property type="entry name" value="PROKAR_LIPOPROTEIN"/>
    <property type="match status" value="1"/>
</dbReference>
<dbReference type="EMBL" id="BARS01006745">
    <property type="protein sequence ID" value="GAF73052.1"/>
    <property type="molecule type" value="Genomic_DNA"/>
</dbReference>
<accession>X0SAW7</accession>
<proteinExistence type="predicted"/>
<gene>
    <name evidence="1" type="ORF">S01H1_13086</name>
</gene>